<protein>
    <submittedName>
        <fullName evidence="2">Uncharacterized protein</fullName>
    </submittedName>
</protein>
<feature type="compositionally biased region" description="Polar residues" evidence="1">
    <location>
        <begin position="26"/>
        <end position="41"/>
    </location>
</feature>
<feature type="region of interest" description="Disordered" evidence="1">
    <location>
        <begin position="1"/>
        <end position="42"/>
    </location>
</feature>
<organism evidence="2 3">
    <name type="scientific">Toxoplasma gondii GAB2-2007-GAL-DOM2</name>
    <dbReference type="NCBI Taxonomy" id="1130820"/>
    <lineage>
        <taxon>Eukaryota</taxon>
        <taxon>Sar</taxon>
        <taxon>Alveolata</taxon>
        <taxon>Apicomplexa</taxon>
        <taxon>Conoidasida</taxon>
        <taxon>Coccidia</taxon>
        <taxon>Eucoccidiorida</taxon>
        <taxon>Eimeriorina</taxon>
        <taxon>Sarcocystidae</taxon>
        <taxon>Toxoplasma</taxon>
    </lineage>
</organism>
<dbReference type="OrthoDB" id="345880at2759"/>
<proteinExistence type="predicted"/>
<evidence type="ECO:0000256" key="1">
    <source>
        <dbReference type="SAM" id="MobiDB-lite"/>
    </source>
</evidence>
<sequence>MSYNPSYGGQFQGLNAARGGAKKETSGTTASKGNSTDSDTPPSKVIVKFNSLTFVSMPELTAPDRRDFFVAAVFENDDLNEVMKHKRARTRVFPGRFVGNVWNVDFKNTQLVLPVADPSKRLRFYVCSISTTYVESEGKRSRDIALVGIGYSDSFFMDKCKTYQSTVLELKPVQGGDESIKPGKLELSVECCQKNHGPDVPPDVQDSVLEAFQASVTRGTAILDGFTLP</sequence>
<evidence type="ECO:0000313" key="3">
    <source>
        <dbReference type="Proteomes" id="UP000028837"/>
    </source>
</evidence>
<dbReference type="AlphaFoldDB" id="A0A086JF76"/>
<feature type="compositionally biased region" description="Polar residues" evidence="1">
    <location>
        <begin position="1"/>
        <end position="13"/>
    </location>
</feature>
<gene>
    <name evidence="2" type="ORF">TGDOM2_263850</name>
</gene>
<name>A0A086JF76_TOXGO</name>
<dbReference type="VEuPathDB" id="ToxoDB:TGDOM2_263850"/>
<reference evidence="2 3" key="1">
    <citation type="submission" date="2014-02" db="EMBL/GenBank/DDBJ databases">
        <authorList>
            <person name="Sibley D."/>
            <person name="Venepally P."/>
            <person name="Karamycheva S."/>
            <person name="Hadjithomas M."/>
            <person name="Khan A."/>
            <person name="Brunk B."/>
            <person name="Roos D."/>
            <person name="Caler E."/>
            <person name="Lorenzi H."/>
        </authorList>
    </citation>
    <scope>NUCLEOTIDE SEQUENCE [LARGE SCALE GENOMIC DNA]</scope>
    <source>
        <strain evidence="2 3">GAB2-2007-GAL-DOM2</strain>
    </source>
</reference>
<dbReference type="Proteomes" id="UP000028837">
    <property type="component" value="Unassembled WGS sequence"/>
</dbReference>
<evidence type="ECO:0000313" key="2">
    <source>
        <dbReference type="EMBL" id="KFG30794.1"/>
    </source>
</evidence>
<accession>A0A086JF76</accession>
<comment type="caution">
    <text evidence="2">The sequence shown here is derived from an EMBL/GenBank/DDBJ whole genome shotgun (WGS) entry which is preliminary data.</text>
</comment>
<dbReference type="EMBL" id="AHZU02001590">
    <property type="protein sequence ID" value="KFG30794.1"/>
    <property type="molecule type" value="Genomic_DNA"/>
</dbReference>